<gene>
    <name evidence="6" type="primary">MET15</name>
    <name evidence="6" type="ORF">Sste5346_005811</name>
</gene>
<dbReference type="PROSITE" id="PS00868">
    <property type="entry name" value="CYS_MET_METAB_PP"/>
    <property type="match status" value="1"/>
</dbReference>
<dbReference type="SUPFAM" id="SSF53383">
    <property type="entry name" value="PLP-dependent transferases"/>
    <property type="match status" value="1"/>
</dbReference>
<keyword evidence="4 5" id="KW-0663">Pyridoxal phosphate</keyword>
<dbReference type="InterPro" id="IPR000277">
    <property type="entry name" value="Cys/Met-Metab_PyrdxlP-dep_enz"/>
</dbReference>
<evidence type="ECO:0000256" key="4">
    <source>
        <dbReference type="ARBA" id="ARBA00022898"/>
    </source>
</evidence>
<dbReference type="GO" id="GO:0047625">
    <property type="term" value="F:S-adenosyl-L-methionine lyase activity"/>
    <property type="evidence" value="ECO:0007669"/>
    <property type="project" value="UniProtKB-EC"/>
</dbReference>
<dbReference type="EC" id="4.4.1.42" evidence="6"/>
<dbReference type="InterPro" id="IPR015422">
    <property type="entry name" value="PyrdxlP-dep_Trfase_small"/>
</dbReference>
<dbReference type="InterPro" id="IPR015421">
    <property type="entry name" value="PyrdxlP-dep_Trfase_major"/>
</dbReference>
<proteinExistence type="inferred from homology"/>
<evidence type="ECO:0000313" key="7">
    <source>
        <dbReference type="Proteomes" id="UP001583186"/>
    </source>
</evidence>
<evidence type="ECO:0000256" key="1">
    <source>
        <dbReference type="ARBA" id="ARBA00001933"/>
    </source>
</evidence>
<dbReference type="PANTHER" id="PTHR43797">
    <property type="entry name" value="HOMOCYSTEINE/CYSTEINE SYNTHASE"/>
    <property type="match status" value="1"/>
</dbReference>
<dbReference type="Gene3D" id="3.90.1150.10">
    <property type="entry name" value="Aspartate Aminotransferase, domain 1"/>
    <property type="match status" value="1"/>
</dbReference>
<keyword evidence="7" id="KW-1185">Reference proteome</keyword>
<evidence type="ECO:0000256" key="3">
    <source>
        <dbReference type="ARBA" id="ARBA00022679"/>
    </source>
</evidence>
<keyword evidence="3" id="KW-0808">Transferase</keyword>
<comment type="cofactor">
    <cofactor evidence="1 5">
        <name>pyridoxal 5'-phosphate</name>
        <dbReference type="ChEBI" id="CHEBI:597326"/>
    </cofactor>
</comment>
<dbReference type="Proteomes" id="UP001583186">
    <property type="component" value="Unassembled WGS sequence"/>
</dbReference>
<dbReference type="InterPro" id="IPR015424">
    <property type="entry name" value="PyrdxlP-dep_Trfase"/>
</dbReference>
<dbReference type="PIRSF" id="PIRSF001434">
    <property type="entry name" value="CGS"/>
    <property type="match status" value="1"/>
</dbReference>
<name>A0ABR3Z1S6_9PEZI</name>
<reference evidence="6 7" key="1">
    <citation type="journal article" date="2024" name="IMA Fungus">
        <title>IMA Genome - F19 : A genome assembly and annotation guide to empower mycologists, including annotated draft genome sequences of Ceratocystis pirilliformis, Diaporthe australafricana, Fusarium ophioides, Paecilomyces lecythidis, and Sporothrix stenoceras.</title>
        <authorList>
            <person name="Aylward J."/>
            <person name="Wilson A.M."/>
            <person name="Visagie C.M."/>
            <person name="Spraker J."/>
            <person name="Barnes I."/>
            <person name="Buitendag C."/>
            <person name="Ceriani C."/>
            <person name="Del Mar Angel L."/>
            <person name="du Plessis D."/>
            <person name="Fuchs T."/>
            <person name="Gasser K."/>
            <person name="Kramer D."/>
            <person name="Li W."/>
            <person name="Munsamy K."/>
            <person name="Piso A."/>
            <person name="Price J.L."/>
            <person name="Sonnekus B."/>
            <person name="Thomas C."/>
            <person name="van der Nest A."/>
            <person name="van Dijk A."/>
            <person name="van Heerden A."/>
            <person name="van Vuuren N."/>
            <person name="Yilmaz N."/>
            <person name="Duong T.A."/>
            <person name="van der Merwe N.A."/>
            <person name="Wingfield M.J."/>
            <person name="Wingfield B.D."/>
        </authorList>
    </citation>
    <scope>NUCLEOTIDE SEQUENCE [LARGE SCALE GENOMIC DNA]</scope>
    <source>
        <strain evidence="6 7">CMW 5346</strain>
    </source>
</reference>
<dbReference type="InterPro" id="IPR006235">
    <property type="entry name" value="OAc-hSer/O-AcSer_sulfhydrylase"/>
</dbReference>
<evidence type="ECO:0000256" key="5">
    <source>
        <dbReference type="RuleBase" id="RU362118"/>
    </source>
</evidence>
<comment type="caution">
    <text evidence="6">The sequence shown here is derived from an EMBL/GenBank/DDBJ whole genome shotgun (WGS) entry which is preliminary data.</text>
</comment>
<accession>A0ABR3Z1S6</accession>
<dbReference type="PANTHER" id="PTHR43797:SF2">
    <property type="entry name" value="HOMOCYSTEINE_CYSTEINE SYNTHASE"/>
    <property type="match status" value="1"/>
</dbReference>
<dbReference type="EMBL" id="JAWCUI010000032">
    <property type="protein sequence ID" value="KAL1894576.1"/>
    <property type="molecule type" value="Genomic_DNA"/>
</dbReference>
<organism evidence="6 7">
    <name type="scientific">Sporothrix stenoceras</name>
    <dbReference type="NCBI Taxonomy" id="5173"/>
    <lineage>
        <taxon>Eukaryota</taxon>
        <taxon>Fungi</taxon>
        <taxon>Dikarya</taxon>
        <taxon>Ascomycota</taxon>
        <taxon>Pezizomycotina</taxon>
        <taxon>Sordariomycetes</taxon>
        <taxon>Sordariomycetidae</taxon>
        <taxon>Ophiostomatales</taxon>
        <taxon>Ophiostomataceae</taxon>
        <taxon>Sporothrix</taxon>
    </lineage>
</organism>
<protein>
    <submittedName>
        <fullName evidence="6">Homocysteine/cysteine synthase</fullName>
        <ecNumber evidence="6">4.4.1.42</ecNumber>
    </submittedName>
</protein>
<dbReference type="CDD" id="cd00614">
    <property type="entry name" value="CGS_like"/>
    <property type="match status" value="1"/>
</dbReference>
<dbReference type="Pfam" id="PF01053">
    <property type="entry name" value="Cys_Met_Meta_PP"/>
    <property type="match status" value="1"/>
</dbReference>
<keyword evidence="6" id="KW-0456">Lyase</keyword>
<dbReference type="InterPro" id="IPR054542">
    <property type="entry name" value="Cys_met_metab_PP"/>
</dbReference>
<comment type="similarity">
    <text evidence="2 5">Belongs to the trans-sulfuration enzymes family.</text>
</comment>
<dbReference type="Gene3D" id="3.40.640.10">
    <property type="entry name" value="Type I PLP-dependent aspartate aminotransferase-like (Major domain)"/>
    <property type="match status" value="1"/>
</dbReference>
<sequence>MSESPSQHFETLQLHAGQEPDPATNSRAVPIYATTSFVFNDSAHGARLFGLKEFGNIYSRIMNPTVDVFEKRIAALEGGVAAVAASSGQAAQFLAIAALAHAGDNIVATSNLYGGTYNQFKVAFGRLGIQTKFVTGDSPEELAAAIDDKTKAVYIESIGNPRYNVPDFEKIAELAHAKGVPVVVDNTFGAGGYFVRPIDHGADIVVHSATKWIGGHGTTIGGVVVDSGKFDWGKHGDRFPQFVEPSEGYHGLKFWETFGPISFAIRVRVELLRDFGPSLSPFAAHELILGLETLSLRAERHAYNAQKLAEHLEKSPYVSWVSYPGLASHPSHALAKKYLKRGNGGVLSFGVKTSAAKDGSAVVDNFKLISNLANVGDSKTLAIHPWTTTHEQLSEKERVASGVTEDLIRISVGTEHIDDIIADFEQAFKKASGAPAEASA</sequence>
<dbReference type="NCBIfam" id="TIGR01326">
    <property type="entry name" value="OAH_OAS_sulfhy"/>
    <property type="match status" value="1"/>
</dbReference>
<evidence type="ECO:0000256" key="2">
    <source>
        <dbReference type="ARBA" id="ARBA00009077"/>
    </source>
</evidence>
<evidence type="ECO:0000313" key="6">
    <source>
        <dbReference type="EMBL" id="KAL1894576.1"/>
    </source>
</evidence>